<reference evidence="3 4" key="1">
    <citation type="journal article" date="2018" name="Nat. Ecol. Evol.">
        <title>Pezizomycetes genomes reveal the molecular basis of ectomycorrhizal truffle lifestyle.</title>
        <authorList>
            <person name="Murat C."/>
            <person name="Payen T."/>
            <person name="Noel B."/>
            <person name="Kuo A."/>
            <person name="Morin E."/>
            <person name="Chen J."/>
            <person name="Kohler A."/>
            <person name="Krizsan K."/>
            <person name="Balestrini R."/>
            <person name="Da Silva C."/>
            <person name="Montanini B."/>
            <person name="Hainaut M."/>
            <person name="Levati E."/>
            <person name="Barry K.W."/>
            <person name="Belfiori B."/>
            <person name="Cichocki N."/>
            <person name="Clum A."/>
            <person name="Dockter R.B."/>
            <person name="Fauchery L."/>
            <person name="Guy J."/>
            <person name="Iotti M."/>
            <person name="Le Tacon F."/>
            <person name="Lindquist E.A."/>
            <person name="Lipzen A."/>
            <person name="Malagnac F."/>
            <person name="Mello A."/>
            <person name="Molinier V."/>
            <person name="Miyauchi S."/>
            <person name="Poulain J."/>
            <person name="Riccioni C."/>
            <person name="Rubini A."/>
            <person name="Sitrit Y."/>
            <person name="Splivallo R."/>
            <person name="Traeger S."/>
            <person name="Wang M."/>
            <person name="Zifcakova L."/>
            <person name="Wipf D."/>
            <person name="Zambonelli A."/>
            <person name="Paolocci F."/>
            <person name="Nowrousian M."/>
            <person name="Ottonello S."/>
            <person name="Baldrian P."/>
            <person name="Spatafora J.W."/>
            <person name="Henrissat B."/>
            <person name="Nagy L.G."/>
            <person name="Aury J.M."/>
            <person name="Wincker P."/>
            <person name="Grigoriev I.V."/>
            <person name="Bonfante P."/>
            <person name="Martin F.M."/>
        </authorList>
    </citation>
    <scope>NUCLEOTIDE SEQUENCE [LARGE SCALE GENOMIC DNA]</scope>
    <source>
        <strain evidence="3 4">120613-1</strain>
    </source>
</reference>
<proteinExistence type="predicted"/>
<keyword evidence="1" id="KW-0812">Transmembrane</keyword>
<accession>A0A3N4IUP3</accession>
<evidence type="ECO:0000313" key="4">
    <source>
        <dbReference type="Proteomes" id="UP000276215"/>
    </source>
</evidence>
<dbReference type="OrthoDB" id="5459121at2759"/>
<keyword evidence="4" id="KW-1185">Reference proteome</keyword>
<keyword evidence="1" id="KW-0472">Membrane</keyword>
<feature type="domain" description="Myb/SANT-like DNA-binding" evidence="2">
    <location>
        <begin position="13"/>
        <end position="89"/>
    </location>
</feature>
<dbReference type="InterPro" id="IPR044822">
    <property type="entry name" value="Myb_DNA-bind_4"/>
</dbReference>
<organism evidence="3 4">
    <name type="scientific">Choiromyces venosus 120613-1</name>
    <dbReference type="NCBI Taxonomy" id="1336337"/>
    <lineage>
        <taxon>Eukaryota</taxon>
        <taxon>Fungi</taxon>
        <taxon>Dikarya</taxon>
        <taxon>Ascomycota</taxon>
        <taxon>Pezizomycotina</taxon>
        <taxon>Pezizomycetes</taxon>
        <taxon>Pezizales</taxon>
        <taxon>Tuberaceae</taxon>
        <taxon>Choiromyces</taxon>
    </lineage>
</organism>
<evidence type="ECO:0000313" key="3">
    <source>
        <dbReference type="EMBL" id="RPA89669.1"/>
    </source>
</evidence>
<evidence type="ECO:0000259" key="2">
    <source>
        <dbReference type="Pfam" id="PF13837"/>
    </source>
</evidence>
<dbReference type="EMBL" id="ML120562">
    <property type="protein sequence ID" value="RPA89669.1"/>
    <property type="molecule type" value="Genomic_DNA"/>
</dbReference>
<dbReference type="Proteomes" id="UP000276215">
    <property type="component" value="Unassembled WGS sequence"/>
</dbReference>
<feature type="transmembrane region" description="Helical" evidence="1">
    <location>
        <begin position="108"/>
        <end position="127"/>
    </location>
</feature>
<protein>
    <recommendedName>
        <fullName evidence="2">Myb/SANT-like DNA-binding domain-containing protein</fullName>
    </recommendedName>
</protein>
<sequence length="140" mass="16447">MNPQMPRNYSEHSYWNQEETGKLIEWLEELENLAKTKKGSRMPKKIEIVCELATRVPMKSEVKVGHKYDNMIKSYREAAKLNNQSGWDLTEQDFTKEKRLFIGCSRHFSFGICLFKIGYISYFIYILPAMDLSPRVPTSK</sequence>
<dbReference type="AlphaFoldDB" id="A0A3N4IUP3"/>
<gene>
    <name evidence="3" type="ORF">L873DRAFT_1849199</name>
</gene>
<keyword evidence="1" id="KW-1133">Transmembrane helix</keyword>
<dbReference type="Pfam" id="PF13837">
    <property type="entry name" value="Myb_DNA-bind_4"/>
    <property type="match status" value="1"/>
</dbReference>
<evidence type="ECO:0000256" key="1">
    <source>
        <dbReference type="SAM" id="Phobius"/>
    </source>
</evidence>
<name>A0A3N4IUP3_9PEZI</name>